<dbReference type="Gene3D" id="3.40.50.720">
    <property type="entry name" value="NAD(P)-binding Rossmann-like Domain"/>
    <property type="match status" value="1"/>
</dbReference>
<accession>A0ABT7AMJ5</accession>
<keyword evidence="3" id="KW-0560">Oxidoreductase</keyword>
<dbReference type="NCBIfam" id="TIGR01470">
    <property type="entry name" value="cysG_Nterm"/>
    <property type="match status" value="1"/>
</dbReference>
<dbReference type="PANTHER" id="PTHR35330">
    <property type="entry name" value="SIROHEME BIOSYNTHESIS PROTEIN MET8"/>
    <property type="match status" value="1"/>
</dbReference>
<organism evidence="7 8">
    <name type="scientific">Chelatococcus albus</name>
    <dbReference type="NCBI Taxonomy" id="3047466"/>
    <lineage>
        <taxon>Bacteria</taxon>
        <taxon>Pseudomonadati</taxon>
        <taxon>Pseudomonadota</taxon>
        <taxon>Alphaproteobacteria</taxon>
        <taxon>Hyphomicrobiales</taxon>
        <taxon>Chelatococcaceae</taxon>
        <taxon>Chelatococcus</taxon>
    </lineage>
</organism>
<evidence type="ECO:0000256" key="3">
    <source>
        <dbReference type="ARBA" id="ARBA00023002"/>
    </source>
</evidence>
<evidence type="ECO:0000256" key="1">
    <source>
        <dbReference type="ARBA" id="ARBA00005010"/>
    </source>
</evidence>
<dbReference type="InterPro" id="IPR006367">
    <property type="entry name" value="Sirohaem_synthase_N"/>
</dbReference>
<keyword evidence="5" id="KW-0627">Porphyrin biosynthesis</keyword>
<dbReference type="EMBL" id="JASJEV010000016">
    <property type="protein sequence ID" value="MDJ1160029.1"/>
    <property type="molecule type" value="Genomic_DNA"/>
</dbReference>
<dbReference type="RefSeq" id="WP_283742031.1">
    <property type="nucleotide sequence ID" value="NZ_JASJEV010000016.1"/>
</dbReference>
<dbReference type="Proteomes" id="UP001321492">
    <property type="component" value="Unassembled WGS sequence"/>
</dbReference>
<dbReference type="InterPro" id="IPR014777">
    <property type="entry name" value="4pyrrole_Mease_sub1"/>
</dbReference>
<dbReference type="InterPro" id="IPR035996">
    <property type="entry name" value="4pyrrol_Methylase_sf"/>
</dbReference>
<dbReference type="SUPFAM" id="SSF75615">
    <property type="entry name" value="Siroheme synthase middle domains-like"/>
    <property type="match status" value="1"/>
</dbReference>
<proteinExistence type="predicted"/>
<protein>
    <recommendedName>
        <fullName evidence="2">precorrin-2 dehydrogenase</fullName>
        <ecNumber evidence="2">1.3.1.76</ecNumber>
    </recommendedName>
</protein>
<dbReference type="Gene3D" id="3.30.160.110">
    <property type="entry name" value="Siroheme synthase, domain 2"/>
    <property type="match status" value="1"/>
</dbReference>
<dbReference type="PANTHER" id="PTHR35330:SF1">
    <property type="entry name" value="SIROHEME BIOSYNTHESIS PROTEIN MET8"/>
    <property type="match status" value="1"/>
</dbReference>
<dbReference type="SUPFAM" id="SSF53790">
    <property type="entry name" value="Tetrapyrrole methylase"/>
    <property type="match status" value="1"/>
</dbReference>
<evidence type="ECO:0000313" key="7">
    <source>
        <dbReference type="EMBL" id="MDJ1160029.1"/>
    </source>
</evidence>
<dbReference type="Pfam" id="PF13241">
    <property type="entry name" value="NAD_binding_7"/>
    <property type="match status" value="1"/>
</dbReference>
<comment type="pathway">
    <text evidence="1">Porphyrin-containing compound metabolism; siroheme biosynthesis; sirohydrochlorin from precorrin-2: step 1/1.</text>
</comment>
<dbReference type="InterPro" id="IPR028161">
    <property type="entry name" value="Met8-like"/>
</dbReference>
<comment type="caution">
    <text evidence="7">The sequence shown here is derived from an EMBL/GenBank/DDBJ whole genome shotgun (WGS) entry which is preliminary data.</text>
</comment>
<evidence type="ECO:0000256" key="5">
    <source>
        <dbReference type="ARBA" id="ARBA00023244"/>
    </source>
</evidence>
<evidence type="ECO:0000313" key="8">
    <source>
        <dbReference type="Proteomes" id="UP001321492"/>
    </source>
</evidence>
<evidence type="ECO:0000256" key="6">
    <source>
        <dbReference type="ARBA" id="ARBA00047561"/>
    </source>
</evidence>
<reference evidence="7 8" key="1">
    <citation type="submission" date="2023-05" db="EMBL/GenBank/DDBJ databases">
        <title>Chelatococcus sp. nov., a moderately thermophilic bacterium isolated from hot spring microbial mat.</title>
        <authorList>
            <person name="Hu C.-J."/>
            <person name="Li W.-J."/>
        </authorList>
    </citation>
    <scope>NUCLEOTIDE SEQUENCE [LARGE SCALE GENOMIC DNA]</scope>
    <source>
        <strain evidence="7 8">SYSU G07232</strain>
    </source>
</reference>
<comment type="catalytic activity">
    <reaction evidence="6">
        <text>precorrin-2 + NAD(+) = sirohydrochlorin + NADH + 2 H(+)</text>
        <dbReference type="Rhea" id="RHEA:15613"/>
        <dbReference type="ChEBI" id="CHEBI:15378"/>
        <dbReference type="ChEBI" id="CHEBI:57540"/>
        <dbReference type="ChEBI" id="CHEBI:57945"/>
        <dbReference type="ChEBI" id="CHEBI:58351"/>
        <dbReference type="ChEBI" id="CHEBI:58827"/>
        <dbReference type="EC" id="1.3.1.76"/>
    </reaction>
</comment>
<dbReference type="Gene3D" id="3.40.1010.10">
    <property type="entry name" value="Cobalt-precorrin-4 Transmethylase, Domain 1"/>
    <property type="match status" value="1"/>
</dbReference>
<keyword evidence="4" id="KW-0520">NAD</keyword>
<dbReference type="EC" id="1.3.1.76" evidence="2"/>
<dbReference type="SUPFAM" id="SSF51735">
    <property type="entry name" value="NAD(P)-binding Rossmann-fold domains"/>
    <property type="match status" value="1"/>
</dbReference>
<evidence type="ECO:0000256" key="2">
    <source>
        <dbReference type="ARBA" id="ARBA00012400"/>
    </source>
</evidence>
<name>A0ABT7AMJ5_9HYPH</name>
<keyword evidence="8" id="KW-1185">Reference proteome</keyword>
<sequence>MNAPPPLPHRETTAPHHRLAPLATLPVFFRLAGARAVVAGSTPAAAWKAELLSAAGAAVDVFAPGPDATLLALAAHPPAGAIRLHRRAWREADLQGAAIAVADAEDDMQARCFHAAARAAGVPANCIDRPQFCDFRFGAVVNRSPLVVGISTDGAAPVFGQAVRTRIETLLPQGFARWAEAAVRWRPAVGAWAPSPARRRAFWRCFAAAALDRPDYAPGDRDLEAWLAAEDRGPEQNAAPETITVASDDPEELTLRQVRLIQSADIVLYDPDVPHAVLDFARREARKLRSSATALARKGKKTGETFADGLASPRIVRLVAKPAPR</sequence>
<gene>
    <name evidence="7" type="ORF">QNA08_17585</name>
</gene>
<dbReference type="InterPro" id="IPR036291">
    <property type="entry name" value="NAD(P)-bd_dom_sf"/>
</dbReference>
<evidence type="ECO:0000256" key="4">
    <source>
        <dbReference type="ARBA" id="ARBA00023027"/>
    </source>
</evidence>